<organism evidence="4 5">
    <name type="scientific">Thalictrum thalictroides</name>
    <name type="common">Rue-anemone</name>
    <name type="synonym">Anemone thalictroides</name>
    <dbReference type="NCBI Taxonomy" id="46969"/>
    <lineage>
        <taxon>Eukaryota</taxon>
        <taxon>Viridiplantae</taxon>
        <taxon>Streptophyta</taxon>
        <taxon>Embryophyta</taxon>
        <taxon>Tracheophyta</taxon>
        <taxon>Spermatophyta</taxon>
        <taxon>Magnoliopsida</taxon>
        <taxon>Ranunculales</taxon>
        <taxon>Ranunculaceae</taxon>
        <taxon>Thalictroideae</taxon>
        <taxon>Thalictrum</taxon>
    </lineage>
</organism>
<evidence type="ECO:0000313" key="4">
    <source>
        <dbReference type="EMBL" id="KAF5174961.1"/>
    </source>
</evidence>
<dbReference type="PANTHER" id="PTHR10302">
    <property type="entry name" value="SINGLE-STRANDED DNA-BINDING PROTEIN"/>
    <property type="match status" value="1"/>
</dbReference>
<evidence type="ECO:0000256" key="1">
    <source>
        <dbReference type="ARBA" id="ARBA00023125"/>
    </source>
</evidence>
<dbReference type="GO" id="GO:0042645">
    <property type="term" value="C:mitochondrial nucleoid"/>
    <property type="evidence" value="ECO:0007669"/>
    <property type="project" value="TreeGrafter"/>
</dbReference>
<keyword evidence="1 2" id="KW-0238">DNA-binding</keyword>
<feature type="compositionally biased region" description="Basic and acidic residues" evidence="3">
    <location>
        <begin position="98"/>
        <end position="108"/>
    </location>
</feature>
<dbReference type="InterPro" id="IPR000424">
    <property type="entry name" value="Primosome_PriB/ssb"/>
</dbReference>
<dbReference type="Proteomes" id="UP000554482">
    <property type="component" value="Unassembled WGS sequence"/>
</dbReference>
<dbReference type="OrthoDB" id="1078367at2759"/>
<dbReference type="PANTHER" id="PTHR10302:SF18">
    <property type="entry name" value="PROTEIN OSB1, MITOCHONDRIAL"/>
    <property type="match status" value="1"/>
</dbReference>
<sequence>MAEISSKYLKENDFIYVAGKLAAHTKVDENGHSKIFYKVFVDELNYVARNGRFQNDRLPEKKKTLVKEEKVDKLYLWQVFFVSPHEWWDNRKQKKNPRSPDFKHKDTGEGLWLSPTDPPWVRRQLQLHDSRMEEQGYRVFEKVRSRVSTWKYDE</sequence>
<evidence type="ECO:0000256" key="3">
    <source>
        <dbReference type="SAM" id="MobiDB-lite"/>
    </source>
</evidence>
<dbReference type="PROSITE" id="PS50935">
    <property type="entry name" value="SSB"/>
    <property type="match status" value="1"/>
</dbReference>
<comment type="caution">
    <text evidence="4">The sequence shown here is derived from an EMBL/GenBank/DDBJ whole genome shotgun (WGS) entry which is preliminary data.</text>
</comment>
<evidence type="ECO:0000256" key="2">
    <source>
        <dbReference type="PROSITE-ProRule" id="PRU00252"/>
    </source>
</evidence>
<dbReference type="AlphaFoldDB" id="A0A7J6UR81"/>
<gene>
    <name evidence="4" type="ORF">FRX31_035452</name>
</gene>
<dbReference type="EMBL" id="JABWDY010044688">
    <property type="protein sequence ID" value="KAF5174961.1"/>
    <property type="molecule type" value="Genomic_DNA"/>
</dbReference>
<protein>
    <submittedName>
        <fullName evidence="4">Osb1 protein</fullName>
    </submittedName>
</protein>
<dbReference type="SUPFAM" id="SSF50249">
    <property type="entry name" value="Nucleic acid-binding proteins"/>
    <property type="match status" value="1"/>
</dbReference>
<feature type="region of interest" description="Disordered" evidence="3">
    <location>
        <begin position="90"/>
        <end position="115"/>
    </location>
</feature>
<evidence type="ECO:0000313" key="5">
    <source>
        <dbReference type="Proteomes" id="UP000554482"/>
    </source>
</evidence>
<accession>A0A7J6UR81</accession>
<dbReference type="GO" id="GO:0003697">
    <property type="term" value="F:single-stranded DNA binding"/>
    <property type="evidence" value="ECO:0007669"/>
    <property type="project" value="InterPro"/>
</dbReference>
<name>A0A7J6UR81_THATH</name>
<dbReference type="InterPro" id="IPR011344">
    <property type="entry name" value="ssDNA-bd"/>
</dbReference>
<proteinExistence type="predicted"/>
<dbReference type="InterPro" id="IPR012340">
    <property type="entry name" value="NA-bd_OB-fold"/>
</dbReference>
<reference evidence="4 5" key="1">
    <citation type="submission" date="2020-06" db="EMBL/GenBank/DDBJ databases">
        <title>Transcriptomic and genomic resources for Thalictrum thalictroides and T. hernandezii: Facilitating candidate gene discovery in an emerging model plant lineage.</title>
        <authorList>
            <person name="Arias T."/>
            <person name="Riano-Pachon D.M."/>
            <person name="Di Stilio V.S."/>
        </authorList>
    </citation>
    <scope>NUCLEOTIDE SEQUENCE [LARGE SCALE GENOMIC DNA]</scope>
    <source>
        <strain evidence="5">cv. WT478/WT964</strain>
        <tissue evidence="4">Leaves</tissue>
    </source>
</reference>
<keyword evidence="5" id="KW-1185">Reference proteome</keyword>
<dbReference type="GO" id="GO:0006264">
    <property type="term" value="P:mitochondrial DNA replication"/>
    <property type="evidence" value="ECO:0007669"/>
    <property type="project" value="TreeGrafter"/>
</dbReference>